<feature type="transmembrane region" description="Helical" evidence="1">
    <location>
        <begin position="6"/>
        <end position="26"/>
    </location>
</feature>
<feature type="transmembrane region" description="Helical" evidence="1">
    <location>
        <begin position="127"/>
        <end position="146"/>
    </location>
</feature>
<evidence type="ECO:0000256" key="1">
    <source>
        <dbReference type="SAM" id="Phobius"/>
    </source>
</evidence>
<protein>
    <submittedName>
        <fullName evidence="2">Uncharacterized membrane protein YbjE (DUF340 family)</fullName>
    </submittedName>
</protein>
<organism evidence="2 3">
    <name type="scientific">Aminicella lysinilytica</name>
    <dbReference type="NCBI Taxonomy" id="433323"/>
    <lineage>
        <taxon>Bacteria</taxon>
        <taxon>Bacillati</taxon>
        <taxon>Bacillota</taxon>
        <taxon>Clostridia</taxon>
        <taxon>Peptostreptococcales</taxon>
        <taxon>Anaerovoracaceae</taxon>
        <taxon>Aminicella</taxon>
    </lineage>
</organism>
<dbReference type="RefSeq" id="WP_133528147.1">
    <property type="nucleotide sequence ID" value="NZ_SNXO01000010.1"/>
</dbReference>
<dbReference type="PANTHER" id="PTHR35804:SF1">
    <property type="entry name" value="LYSINE EXPORTER LYSO"/>
    <property type="match status" value="1"/>
</dbReference>
<keyword evidence="1" id="KW-1133">Transmembrane helix</keyword>
<dbReference type="EMBL" id="SNXO01000010">
    <property type="protein sequence ID" value="TDP57750.1"/>
    <property type="molecule type" value="Genomic_DNA"/>
</dbReference>
<feature type="transmembrane region" description="Helical" evidence="1">
    <location>
        <begin position="152"/>
        <end position="172"/>
    </location>
</feature>
<feature type="transmembrane region" description="Helical" evidence="1">
    <location>
        <begin position="193"/>
        <end position="215"/>
    </location>
</feature>
<name>A0A4R6Q6U7_9FIRM</name>
<keyword evidence="3" id="KW-1185">Reference proteome</keyword>
<gene>
    <name evidence="2" type="ORF">EV211_11049</name>
</gene>
<evidence type="ECO:0000313" key="2">
    <source>
        <dbReference type="EMBL" id="TDP57750.1"/>
    </source>
</evidence>
<keyword evidence="1" id="KW-0472">Membrane</keyword>
<evidence type="ECO:0000313" key="3">
    <source>
        <dbReference type="Proteomes" id="UP000295500"/>
    </source>
</evidence>
<accession>A0A4R6Q6U7</accession>
<feature type="transmembrane region" description="Helical" evidence="1">
    <location>
        <begin position="62"/>
        <end position="84"/>
    </location>
</feature>
<dbReference type="AlphaFoldDB" id="A0A4R6Q6U7"/>
<reference evidence="2 3" key="1">
    <citation type="submission" date="2019-03" db="EMBL/GenBank/DDBJ databases">
        <title>Genomic Encyclopedia of Type Strains, Phase IV (KMG-IV): sequencing the most valuable type-strain genomes for metagenomic binning, comparative biology and taxonomic classification.</title>
        <authorList>
            <person name="Goeker M."/>
        </authorList>
    </citation>
    <scope>NUCLEOTIDE SEQUENCE [LARGE SCALE GENOMIC DNA]</scope>
    <source>
        <strain evidence="2 3">DSM 28287</strain>
    </source>
</reference>
<dbReference type="GO" id="GO:0005886">
    <property type="term" value="C:plasma membrane"/>
    <property type="evidence" value="ECO:0007669"/>
    <property type="project" value="TreeGrafter"/>
</dbReference>
<sequence length="327" mass="34609">MFYTLMPFVCMGTGLIIGFQNLPAVAYKVVDKITTIALILLMFVIGGNVGTNKEVISEIGVVGLNCIITILCAIAGSIVVCAIVEKLFVPLSKYQEMLKDDDEAEEMVEGAEGDAGSGKSGYKVDPILIVIIVSVIVGVVACYFMAKAGASWLPPFLDKALAISLIVLYTSVGIGMGQQKTVFRYMKKVGFRVLLFVLAIFIGSMAGGALSALVTGMPMKYAVISTSGVGYYSLTGATMLSAYGAEAGVYGFMVNVFRDIFTVMLLPLYARLNKSAAFASAAAGCMDTMLVPVTRVMGREIGLIALIIGIVLTFGVPVILPILCSIF</sequence>
<dbReference type="OrthoDB" id="371078at2"/>
<dbReference type="Pfam" id="PF03956">
    <property type="entry name" value="Lys_export"/>
    <property type="match status" value="2"/>
</dbReference>
<dbReference type="GO" id="GO:0015661">
    <property type="term" value="F:L-lysine efflux transmembrane transporter activity"/>
    <property type="evidence" value="ECO:0007669"/>
    <property type="project" value="InterPro"/>
</dbReference>
<dbReference type="InterPro" id="IPR005642">
    <property type="entry name" value="LysO"/>
</dbReference>
<dbReference type="PANTHER" id="PTHR35804">
    <property type="entry name" value="LYSINE EXPORTER LYSO"/>
    <property type="match status" value="1"/>
</dbReference>
<proteinExistence type="predicted"/>
<feature type="transmembrane region" description="Helical" evidence="1">
    <location>
        <begin position="33"/>
        <end position="50"/>
    </location>
</feature>
<dbReference type="Proteomes" id="UP000295500">
    <property type="component" value="Unassembled WGS sequence"/>
</dbReference>
<comment type="caution">
    <text evidence="2">The sequence shown here is derived from an EMBL/GenBank/DDBJ whole genome shotgun (WGS) entry which is preliminary data.</text>
</comment>
<feature type="transmembrane region" description="Helical" evidence="1">
    <location>
        <begin position="301"/>
        <end position="323"/>
    </location>
</feature>
<keyword evidence="1" id="KW-0812">Transmembrane</keyword>